<evidence type="ECO:0000313" key="4">
    <source>
        <dbReference type="EMBL" id="RGD58879.1"/>
    </source>
</evidence>
<accession>A0A372ZSK1</accession>
<sequence>MTRTAGTARSRTGSGVGRTAAAAVALATAVGLAAPGAAAAQEGRGNPLEGVWRTEGYGLLIAVSGGQVTTYDVTAHSCLPGWVTGTQASEPGPDGTTRYTVGNLAMTLTPKGRNRAVEREESGVGTKSLTRLDALPPLCARPAPNDPLAVFDRFWEDFEENYPFFAAKGIDWHAVRDEKRPTITPATTADRLQDVFTDMLGPLGDAHTGLARVVDGHAKEVFGGQRPDSTVQTPELTARALQASAAQLTGPEQQFAGGRLGVGRLPDGLGYLRVSSFDGYTDGDFRSQVDELDRALDAVLAGPDRPTGLVVDVRLNGGGSDALGLHIAARLTDRPYVAYRKVARNDPADPTKFTRPEPVTVRPSAGGHFTGPVAVLTSSISTSAAETFTQAMTGRSPRVLRVGENTQGVFSDIMIKSLSPEFMAVLPNEKYLTRNGSTFDGPGIPPNVRTPVFTPDELAALRDSALSTARRMLTEDAQGNQSSQGDHGDQGNAENDQEQQRQEQQ</sequence>
<dbReference type="SUPFAM" id="SSF52096">
    <property type="entry name" value="ClpP/crotonase"/>
    <property type="match status" value="1"/>
</dbReference>
<reference evidence="4 5" key="1">
    <citation type="submission" date="2018-08" db="EMBL/GenBank/DDBJ databases">
        <title>Diversity &amp; Physiological Properties of Lignin-Decomposing Actinobacteria from Soil.</title>
        <authorList>
            <person name="Roh S.G."/>
            <person name="Kim S.B."/>
        </authorList>
    </citation>
    <scope>NUCLEOTIDE SEQUENCE [LARGE SCALE GENOMIC DNA]</scope>
    <source>
        <strain evidence="4 5">MMS17-GH009</strain>
    </source>
</reference>
<proteinExistence type="predicted"/>
<evidence type="ECO:0000313" key="5">
    <source>
        <dbReference type="Proteomes" id="UP000263377"/>
    </source>
</evidence>
<dbReference type="Gene3D" id="3.30.750.44">
    <property type="match status" value="1"/>
</dbReference>
<dbReference type="InterPro" id="IPR029045">
    <property type="entry name" value="ClpP/crotonase-like_dom_sf"/>
</dbReference>
<feature type="chain" id="PRO_5039693909" evidence="2">
    <location>
        <begin position="34"/>
        <end position="505"/>
    </location>
</feature>
<dbReference type="SMART" id="SM00245">
    <property type="entry name" value="TSPc"/>
    <property type="match status" value="1"/>
</dbReference>
<dbReference type="Proteomes" id="UP000263377">
    <property type="component" value="Unassembled WGS sequence"/>
</dbReference>
<feature type="domain" description="Tail specific protease" evidence="3">
    <location>
        <begin position="250"/>
        <end position="451"/>
    </location>
</feature>
<dbReference type="InterPro" id="IPR028204">
    <property type="entry name" value="Tricorn_C1"/>
</dbReference>
<name>A0A372ZSK1_9ACTN</name>
<feature type="signal peptide" evidence="2">
    <location>
        <begin position="1"/>
        <end position="33"/>
    </location>
</feature>
<gene>
    <name evidence="4" type="ORF">DR950_14815</name>
</gene>
<dbReference type="GO" id="GO:0008236">
    <property type="term" value="F:serine-type peptidase activity"/>
    <property type="evidence" value="ECO:0007669"/>
    <property type="project" value="InterPro"/>
</dbReference>
<dbReference type="EMBL" id="QVIG01000001">
    <property type="protein sequence ID" value="RGD58879.1"/>
    <property type="molecule type" value="Genomic_DNA"/>
</dbReference>
<dbReference type="Gene3D" id="3.90.226.10">
    <property type="entry name" value="2-enoyl-CoA Hydratase, Chain A, domain 1"/>
    <property type="match status" value="1"/>
</dbReference>
<protein>
    <submittedName>
        <fullName evidence="4">Peptidase S41</fullName>
    </submittedName>
</protein>
<dbReference type="AlphaFoldDB" id="A0A372ZSK1"/>
<keyword evidence="5" id="KW-1185">Reference proteome</keyword>
<dbReference type="PANTHER" id="PTHR11261">
    <property type="entry name" value="INTERPHOTORECEPTOR RETINOID-BINDING PROTEIN"/>
    <property type="match status" value="1"/>
</dbReference>
<dbReference type="GO" id="GO:0006508">
    <property type="term" value="P:proteolysis"/>
    <property type="evidence" value="ECO:0007669"/>
    <property type="project" value="InterPro"/>
</dbReference>
<dbReference type="PANTHER" id="PTHR11261:SF3">
    <property type="entry name" value="RETINOL-BINDING PROTEIN 3"/>
    <property type="match status" value="1"/>
</dbReference>
<dbReference type="CDD" id="cd07563">
    <property type="entry name" value="Peptidase_S41_IRBP"/>
    <property type="match status" value="1"/>
</dbReference>
<evidence type="ECO:0000256" key="1">
    <source>
        <dbReference type="SAM" id="MobiDB-lite"/>
    </source>
</evidence>
<dbReference type="InterPro" id="IPR005151">
    <property type="entry name" value="Tail-specific_protease"/>
</dbReference>
<dbReference type="Pfam" id="PF14684">
    <property type="entry name" value="Tricorn_C1"/>
    <property type="match status" value="1"/>
</dbReference>
<dbReference type="RefSeq" id="WP_117487284.1">
    <property type="nucleotide sequence ID" value="NZ_QVIG01000001.1"/>
</dbReference>
<evidence type="ECO:0000259" key="3">
    <source>
        <dbReference type="SMART" id="SM00245"/>
    </source>
</evidence>
<evidence type="ECO:0000256" key="2">
    <source>
        <dbReference type="SAM" id="SignalP"/>
    </source>
</evidence>
<organism evidence="4 5">
    <name type="scientific">Kitasatospora xanthocidica</name>
    <dbReference type="NCBI Taxonomy" id="83382"/>
    <lineage>
        <taxon>Bacteria</taxon>
        <taxon>Bacillati</taxon>
        <taxon>Actinomycetota</taxon>
        <taxon>Actinomycetes</taxon>
        <taxon>Kitasatosporales</taxon>
        <taxon>Streptomycetaceae</taxon>
        <taxon>Kitasatospora</taxon>
    </lineage>
</organism>
<keyword evidence="2" id="KW-0732">Signal</keyword>
<comment type="caution">
    <text evidence="4">The sequence shown here is derived from an EMBL/GenBank/DDBJ whole genome shotgun (WGS) entry which is preliminary data.</text>
</comment>
<feature type="region of interest" description="Disordered" evidence="1">
    <location>
        <begin position="470"/>
        <end position="505"/>
    </location>
</feature>
<dbReference type="Pfam" id="PF03572">
    <property type="entry name" value="Peptidase_S41"/>
    <property type="match status" value="1"/>
</dbReference>